<dbReference type="NCBIfam" id="TIGR00739">
    <property type="entry name" value="yajC"/>
    <property type="match status" value="1"/>
</dbReference>
<feature type="transmembrane region" description="Helical" evidence="11">
    <location>
        <begin position="26"/>
        <end position="43"/>
    </location>
</feature>
<evidence type="ECO:0000256" key="7">
    <source>
        <dbReference type="ARBA" id="ARBA00022989"/>
    </source>
</evidence>
<dbReference type="PANTHER" id="PTHR33909">
    <property type="entry name" value="SEC TRANSLOCON ACCESSORY COMPLEX SUBUNIT YAJC"/>
    <property type="match status" value="1"/>
</dbReference>
<evidence type="ECO:0000256" key="8">
    <source>
        <dbReference type="ARBA" id="ARBA00023010"/>
    </source>
</evidence>
<evidence type="ECO:0000256" key="2">
    <source>
        <dbReference type="ARBA" id="ARBA00006742"/>
    </source>
</evidence>
<evidence type="ECO:0000256" key="9">
    <source>
        <dbReference type="ARBA" id="ARBA00023136"/>
    </source>
</evidence>
<name>A0A1R4IB70_9MICC</name>
<keyword evidence="6" id="KW-0653">Protein transport</keyword>
<gene>
    <name evidence="12" type="ORF">FM125_00960</name>
</gene>
<dbReference type="EMBL" id="FUKP01000007">
    <property type="protein sequence ID" value="SJN16553.1"/>
    <property type="molecule type" value="Genomic_DNA"/>
</dbReference>
<proteinExistence type="inferred from homology"/>
<keyword evidence="4" id="KW-1003">Cell membrane</keyword>
<sequence>MTTLALPIADMPIVLGQQAEGGGGSMFLLLMFGVMALLLFFSFRKARKAQQAQTKMRTELTPGVEVMTGSGIFGHVVDVNQDSQRVTIEVAPGTQMDVHLQAVAQIVEPDSVASSGTTGAVAADDQDRSEQGAEYGEPQAPADEDVDRHRIQLNGEDQPRRDERP</sequence>
<protein>
    <submittedName>
        <fullName evidence="12">Preprotein translocase subunit YajC (TC 3.A.5.1.1)</fullName>
    </submittedName>
</protein>
<dbReference type="InterPro" id="IPR003849">
    <property type="entry name" value="Preprotein_translocase_YajC"/>
</dbReference>
<dbReference type="PANTHER" id="PTHR33909:SF1">
    <property type="entry name" value="SEC TRANSLOCON ACCESSORY COMPLEX SUBUNIT YAJC"/>
    <property type="match status" value="1"/>
</dbReference>
<keyword evidence="7 11" id="KW-1133">Transmembrane helix</keyword>
<feature type="region of interest" description="Disordered" evidence="10">
    <location>
        <begin position="111"/>
        <end position="165"/>
    </location>
</feature>
<dbReference type="GO" id="GO:0005886">
    <property type="term" value="C:plasma membrane"/>
    <property type="evidence" value="ECO:0007669"/>
    <property type="project" value="UniProtKB-SubCell"/>
</dbReference>
<dbReference type="RefSeq" id="WP_087133360.1">
    <property type="nucleotide sequence ID" value="NZ_FUKP01000007.1"/>
</dbReference>
<evidence type="ECO:0000256" key="6">
    <source>
        <dbReference type="ARBA" id="ARBA00022927"/>
    </source>
</evidence>
<reference evidence="12 13" key="1">
    <citation type="submission" date="2017-02" db="EMBL/GenBank/DDBJ databases">
        <authorList>
            <person name="Peterson S.W."/>
        </authorList>
    </citation>
    <scope>NUCLEOTIDE SEQUENCE [LARGE SCALE GENOMIC DNA]</scope>
    <source>
        <strain evidence="12 13">2B3F</strain>
    </source>
</reference>
<dbReference type="AlphaFoldDB" id="A0A1R4IB70"/>
<evidence type="ECO:0000256" key="11">
    <source>
        <dbReference type="SAM" id="Phobius"/>
    </source>
</evidence>
<dbReference type="Pfam" id="PF02699">
    <property type="entry name" value="YajC"/>
    <property type="match status" value="1"/>
</dbReference>
<evidence type="ECO:0000256" key="4">
    <source>
        <dbReference type="ARBA" id="ARBA00022475"/>
    </source>
</evidence>
<evidence type="ECO:0000256" key="5">
    <source>
        <dbReference type="ARBA" id="ARBA00022692"/>
    </source>
</evidence>
<dbReference type="Proteomes" id="UP000196230">
    <property type="component" value="Unassembled WGS sequence"/>
</dbReference>
<dbReference type="SMART" id="SM01323">
    <property type="entry name" value="YajC"/>
    <property type="match status" value="1"/>
</dbReference>
<evidence type="ECO:0000256" key="1">
    <source>
        <dbReference type="ARBA" id="ARBA00004162"/>
    </source>
</evidence>
<comment type="similarity">
    <text evidence="2">Belongs to the YajC family.</text>
</comment>
<comment type="subcellular location">
    <subcellularLocation>
        <location evidence="1">Cell membrane</location>
        <topology evidence="1">Single-pass membrane protein</topology>
    </subcellularLocation>
</comment>
<keyword evidence="5 11" id="KW-0812">Transmembrane</keyword>
<evidence type="ECO:0000256" key="10">
    <source>
        <dbReference type="SAM" id="MobiDB-lite"/>
    </source>
</evidence>
<keyword evidence="8" id="KW-0811">Translocation</keyword>
<evidence type="ECO:0000313" key="13">
    <source>
        <dbReference type="Proteomes" id="UP000196230"/>
    </source>
</evidence>
<evidence type="ECO:0000313" key="12">
    <source>
        <dbReference type="EMBL" id="SJN16553.1"/>
    </source>
</evidence>
<keyword evidence="9 11" id="KW-0472">Membrane</keyword>
<keyword evidence="3" id="KW-0813">Transport</keyword>
<organism evidence="12 13">
    <name type="scientific">Micrococcus lylae</name>
    <dbReference type="NCBI Taxonomy" id="1273"/>
    <lineage>
        <taxon>Bacteria</taxon>
        <taxon>Bacillati</taxon>
        <taxon>Actinomycetota</taxon>
        <taxon>Actinomycetes</taxon>
        <taxon>Micrococcales</taxon>
        <taxon>Micrococcaceae</taxon>
        <taxon>Micrococcus</taxon>
    </lineage>
</organism>
<dbReference type="GO" id="GO:0015031">
    <property type="term" value="P:protein transport"/>
    <property type="evidence" value="ECO:0007669"/>
    <property type="project" value="UniProtKB-KW"/>
</dbReference>
<evidence type="ECO:0000256" key="3">
    <source>
        <dbReference type="ARBA" id="ARBA00022448"/>
    </source>
</evidence>
<accession>A0A1R4IB70</accession>